<name>A0AAD3MY71_LATJO</name>
<evidence type="ECO:0000313" key="2">
    <source>
        <dbReference type="EMBL" id="GLD61655.1"/>
    </source>
</evidence>
<proteinExistence type="predicted"/>
<evidence type="ECO:0000256" key="1">
    <source>
        <dbReference type="SAM" id="MobiDB-lite"/>
    </source>
</evidence>
<organism evidence="2 3">
    <name type="scientific">Lates japonicus</name>
    <name type="common">Japanese lates</name>
    <dbReference type="NCBI Taxonomy" id="270547"/>
    <lineage>
        <taxon>Eukaryota</taxon>
        <taxon>Metazoa</taxon>
        <taxon>Chordata</taxon>
        <taxon>Craniata</taxon>
        <taxon>Vertebrata</taxon>
        <taxon>Euteleostomi</taxon>
        <taxon>Actinopterygii</taxon>
        <taxon>Neopterygii</taxon>
        <taxon>Teleostei</taxon>
        <taxon>Neoteleostei</taxon>
        <taxon>Acanthomorphata</taxon>
        <taxon>Carangaria</taxon>
        <taxon>Carangaria incertae sedis</taxon>
        <taxon>Centropomidae</taxon>
        <taxon>Lates</taxon>
    </lineage>
</organism>
<accession>A0AAD3MY71</accession>
<dbReference type="EMBL" id="BRZM01000047">
    <property type="protein sequence ID" value="GLD61655.1"/>
    <property type="molecule type" value="Genomic_DNA"/>
</dbReference>
<feature type="region of interest" description="Disordered" evidence="1">
    <location>
        <begin position="171"/>
        <end position="199"/>
    </location>
</feature>
<protein>
    <submittedName>
        <fullName evidence="2">Endophilin-A3b</fullName>
    </submittedName>
</protein>
<sequence length="309" mass="34073">MGCWCPAAHADRPGEDVCVRDEEAAHKASQVSEQASRAERAGLNPDGYIWVVILLICPLSFYYDWGPAGPHQYRSIARSPIKLSADQDLPILFLSQSVAVIHTLLFELLSKTTEFLQPSPAYRAKLSILQHRVSGFEDRGSWSSGEQVACSLGRSGQDALDVSVRAQPSTPWDLHNTRQRIRAEGRSRRRRSDRPGTSYHLKAAERSIHPAQGALWSRLLDFTASAHRILVWQPDADVAGPGSWPCCRAPASTEPEASWASPRAASSSCARQVGQLVRGARWAIGALPVSSWDMLVPLHSPWRRVDDIA</sequence>
<reference evidence="2" key="1">
    <citation type="submission" date="2022-08" db="EMBL/GenBank/DDBJ databases">
        <title>Genome sequencing of akame (Lates japonicus).</title>
        <authorList>
            <person name="Hashiguchi Y."/>
            <person name="Takahashi H."/>
        </authorList>
    </citation>
    <scope>NUCLEOTIDE SEQUENCE</scope>
    <source>
        <strain evidence="2">Kochi</strain>
    </source>
</reference>
<comment type="caution">
    <text evidence="2">The sequence shown here is derived from an EMBL/GenBank/DDBJ whole genome shotgun (WGS) entry which is preliminary data.</text>
</comment>
<dbReference type="Proteomes" id="UP001279410">
    <property type="component" value="Unassembled WGS sequence"/>
</dbReference>
<keyword evidence="3" id="KW-1185">Reference proteome</keyword>
<evidence type="ECO:0000313" key="3">
    <source>
        <dbReference type="Proteomes" id="UP001279410"/>
    </source>
</evidence>
<dbReference type="AlphaFoldDB" id="A0AAD3MY71"/>
<gene>
    <name evidence="2" type="ORF">AKAME5_001344500</name>
</gene>